<dbReference type="InterPro" id="IPR014743">
    <property type="entry name" value="Cl-channel_core"/>
</dbReference>
<evidence type="ECO:0000256" key="5">
    <source>
        <dbReference type="SAM" id="Phobius"/>
    </source>
</evidence>
<evidence type="ECO:0000256" key="3">
    <source>
        <dbReference type="ARBA" id="ARBA00022989"/>
    </source>
</evidence>
<feature type="transmembrane region" description="Helical" evidence="5">
    <location>
        <begin position="339"/>
        <end position="359"/>
    </location>
</feature>
<dbReference type="AlphaFoldDB" id="A0A6J6AVZ1"/>
<feature type="transmembrane region" description="Helical" evidence="5">
    <location>
        <begin position="366"/>
        <end position="385"/>
    </location>
</feature>
<evidence type="ECO:0000256" key="1">
    <source>
        <dbReference type="ARBA" id="ARBA00004141"/>
    </source>
</evidence>
<dbReference type="InterPro" id="IPR050368">
    <property type="entry name" value="ClC-type_chloride_channel"/>
</dbReference>
<feature type="transmembrane region" description="Helical" evidence="5">
    <location>
        <begin position="177"/>
        <end position="197"/>
    </location>
</feature>
<feature type="transmembrane region" description="Helical" evidence="5">
    <location>
        <begin position="140"/>
        <end position="165"/>
    </location>
</feature>
<dbReference type="Pfam" id="PF00654">
    <property type="entry name" value="Voltage_CLC"/>
    <property type="match status" value="1"/>
</dbReference>
<comment type="subcellular location">
    <subcellularLocation>
        <location evidence="1">Membrane</location>
        <topology evidence="1">Multi-pass membrane protein</topology>
    </subcellularLocation>
</comment>
<feature type="transmembrane region" description="Helical" evidence="5">
    <location>
        <begin position="250"/>
        <end position="270"/>
    </location>
</feature>
<evidence type="ECO:0000313" key="6">
    <source>
        <dbReference type="EMBL" id="CAB4531002.1"/>
    </source>
</evidence>
<protein>
    <submittedName>
        <fullName evidence="6">Unannotated protein</fullName>
    </submittedName>
</protein>
<feature type="transmembrane region" description="Helical" evidence="5">
    <location>
        <begin position="212"/>
        <end position="238"/>
    </location>
</feature>
<dbReference type="Gene3D" id="1.10.3080.10">
    <property type="entry name" value="Clc chloride channel"/>
    <property type="match status" value="1"/>
</dbReference>
<evidence type="ECO:0000256" key="4">
    <source>
        <dbReference type="ARBA" id="ARBA00023136"/>
    </source>
</evidence>
<keyword evidence="4 5" id="KW-0472">Membrane</keyword>
<gene>
    <name evidence="6" type="ORF">UFOPK1358_00335</name>
    <name evidence="7" type="ORF">UFOPK2766_02414</name>
</gene>
<feature type="transmembrane region" description="Helical" evidence="5">
    <location>
        <begin position="47"/>
        <end position="66"/>
    </location>
</feature>
<dbReference type="GO" id="GO:0016020">
    <property type="term" value="C:membrane"/>
    <property type="evidence" value="ECO:0007669"/>
    <property type="project" value="UniProtKB-SubCell"/>
</dbReference>
<proteinExistence type="predicted"/>
<evidence type="ECO:0000256" key="2">
    <source>
        <dbReference type="ARBA" id="ARBA00022692"/>
    </source>
</evidence>
<keyword evidence="2 5" id="KW-0812">Transmembrane</keyword>
<dbReference type="EMBL" id="CAEZYU010000200">
    <property type="protein sequence ID" value="CAB4764183.1"/>
    <property type="molecule type" value="Genomic_DNA"/>
</dbReference>
<feature type="transmembrane region" description="Helical" evidence="5">
    <location>
        <begin position="12"/>
        <end position="35"/>
    </location>
</feature>
<evidence type="ECO:0000313" key="7">
    <source>
        <dbReference type="EMBL" id="CAB4764183.1"/>
    </source>
</evidence>
<keyword evidence="3 5" id="KW-1133">Transmembrane helix</keyword>
<dbReference type="GO" id="GO:0015108">
    <property type="term" value="F:chloride transmembrane transporter activity"/>
    <property type="evidence" value="ECO:0007669"/>
    <property type="project" value="InterPro"/>
</dbReference>
<dbReference type="PRINTS" id="PR00762">
    <property type="entry name" value="CLCHANNEL"/>
</dbReference>
<dbReference type="EMBL" id="CAEZSF010000017">
    <property type="protein sequence ID" value="CAB4531002.1"/>
    <property type="molecule type" value="Genomic_DNA"/>
</dbReference>
<dbReference type="SUPFAM" id="SSF81340">
    <property type="entry name" value="Clc chloride channel"/>
    <property type="match status" value="1"/>
</dbReference>
<dbReference type="InterPro" id="IPR001807">
    <property type="entry name" value="ClC"/>
</dbReference>
<name>A0A6J6AVZ1_9ZZZZ</name>
<dbReference type="PANTHER" id="PTHR43427">
    <property type="entry name" value="CHLORIDE CHANNEL PROTEIN CLC-E"/>
    <property type="match status" value="1"/>
</dbReference>
<reference evidence="6" key="1">
    <citation type="submission" date="2020-05" db="EMBL/GenBank/DDBJ databases">
        <authorList>
            <person name="Chiriac C."/>
            <person name="Salcher M."/>
            <person name="Ghai R."/>
            <person name="Kavagutti S V."/>
        </authorList>
    </citation>
    <scope>NUCLEOTIDE SEQUENCE</scope>
</reference>
<dbReference type="PANTHER" id="PTHR43427:SF12">
    <property type="entry name" value="CHLORIDE TRANSPORTER"/>
    <property type="match status" value="1"/>
</dbReference>
<accession>A0A6J6AVZ1</accession>
<organism evidence="6">
    <name type="scientific">freshwater metagenome</name>
    <dbReference type="NCBI Taxonomy" id="449393"/>
    <lineage>
        <taxon>unclassified sequences</taxon>
        <taxon>metagenomes</taxon>
        <taxon>ecological metagenomes</taxon>
    </lineage>
</organism>
<sequence length="421" mass="44092">MSWQRRVADLALLALLSLIVGVLAGVSSAAFLMTLDWATATRLNHPALLFGLPVAGLAIGLAYHYGGGRAVEGNNLILDEIHDPQAWVPRRMAPMIFVGTVLTQLFGGSAGREGAAIQMSGSLTDWASRSLRVSAAHRRILLVAAISAGFGAVFGVPFAGAVFGLEVQRRTGEHLNAVLPCLLASLTGSAIVTWLGITHTLTPDLGHIELSLIVLLKVALAAVAFGLVGTVFSVLVHAIKWGCARLIRWFPARPFFGGLVVIALSLLWQTRIYNGLSIGLIERSLFGGPVPTWAFAAKLLLTAVTLGSGFVGGEVTPLFVMGATLGASLAVVLDVPVPFLAALGFVAVFGGAANAPIACTIMGLELFGLGAAPYFLVACAVSFAWSSHRGLYSGSDSASRSPYLPWFVESLRRARTVASIP</sequence>